<organism evidence="2 3">
    <name type="scientific">Eumeta variegata</name>
    <name type="common">Bagworm moth</name>
    <name type="synonym">Eumeta japonica</name>
    <dbReference type="NCBI Taxonomy" id="151549"/>
    <lineage>
        <taxon>Eukaryota</taxon>
        <taxon>Metazoa</taxon>
        <taxon>Ecdysozoa</taxon>
        <taxon>Arthropoda</taxon>
        <taxon>Hexapoda</taxon>
        <taxon>Insecta</taxon>
        <taxon>Pterygota</taxon>
        <taxon>Neoptera</taxon>
        <taxon>Endopterygota</taxon>
        <taxon>Lepidoptera</taxon>
        <taxon>Glossata</taxon>
        <taxon>Ditrysia</taxon>
        <taxon>Tineoidea</taxon>
        <taxon>Psychidae</taxon>
        <taxon>Oiketicinae</taxon>
        <taxon>Eumeta</taxon>
    </lineage>
</organism>
<dbReference type="EMBL" id="BGZK01001156">
    <property type="protein sequence ID" value="GBP72789.1"/>
    <property type="molecule type" value="Genomic_DNA"/>
</dbReference>
<dbReference type="AlphaFoldDB" id="A0A4C1YDS2"/>
<reference evidence="2 3" key="1">
    <citation type="journal article" date="2019" name="Commun. Biol.">
        <title>The bagworm genome reveals a unique fibroin gene that provides high tensile strength.</title>
        <authorList>
            <person name="Kono N."/>
            <person name="Nakamura H."/>
            <person name="Ohtoshi R."/>
            <person name="Tomita M."/>
            <person name="Numata K."/>
            <person name="Arakawa K."/>
        </authorList>
    </citation>
    <scope>NUCLEOTIDE SEQUENCE [LARGE SCALE GENOMIC DNA]</scope>
</reference>
<comment type="caution">
    <text evidence="2">The sequence shown here is derived from an EMBL/GenBank/DDBJ whole genome shotgun (WGS) entry which is preliminary data.</text>
</comment>
<feature type="region of interest" description="Disordered" evidence="1">
    <location>
        <begin position="1"/>
        <end position="31"/>
    </location>
</feature>
<proteinExistence type="predicted"/>
<accession>A0A4C1YDS2</accession>
<evidence type="ECO:0000313" key="3">
    <source>
        <dbReference type="Proteomes" id="UP000299102"/>
    </source>
</evidence>
<evidence type="ECO:0000313" key="2">
    <source>
        <dbReference type="EMBL" id="GBP72789.1"/>
    </source>
</evidence>
<sequence length="79" mass="8914">MDGEFAATTPDLTVVGSGPSNLLHSKEAARPKRERRGREYVLAVEPLKLNFFSEVFSRHSRRKLSVRRLQRGTFDAKAA</sequence>
<gene>
    <name evidence="2" type="ORF">EVAR_4673_1</name>
</gene>
<evidence type="ECO:0000256" key="1">
    <source>
        <dbReference type="SAM" id="MobiDB-lite"/>
    </source>
</evidence>
<dbReference type="Proteomes" id="UP000299102">
    <property type="component" value="Unassembled WGS sequence"/>
</dbReference>
<name>A0A4C1YDS2_EUMVA</name>
<protein>
    <submittedName>
        <fullName evidence="2">Uncharacterized protein</fullName>
    </submittedName>
</protein>
<keyword evidence="3" id="KW-1185">Reference proteome</keyword>